<dbReference type="SUPFAM" id="SSF46689">
    <property type="entry name" value="Homeodomain-like"/>
    <property type="match status" value="1"/>
</dbReference>
<sequence length="217" mass="25162">MVRRAIVDKNGLKKGTWSREEDDKLRAYIQRYGCWNWRKIPKFAGLSRCGKSCRLRWLNYLRPGVKHGNFSEEEDDLIIQMHRKHGNKWSRIAKKLPGRTDNEIKNHWHTNLKKHHKQMQTAVQEKDDPRENSESVVDHIEMLETENSVTNATSQEKMGERISCLPSQDTFWEELSPLCCGYSSVPEVNCTAGTGLTSMKILEESNVDFWTGEGLIL</sequence>
<dbReference type="GO" id="GO:0005634">
    <property type="term" value="C:nucleus"/>
    <property type="evidence" value="ECO:0007669"/>
    <property type="project" value="UniProtKB-SubCell"/>
</dbReference>
<evidence type="ECO:0000259" key="6">
    <source>
        <dbReference type="PROSITE" id="PS51294"/>
    </source>
</evidence>
<reference evidence="7 8" key="1">
    <citation type="submission" date="2021-09" db="EMBL/GenBank/DDBJ databases">
        <title>Genomic insights and catalytic innovation underlie evolution of tropane alkaloids biosynthesis.</title>
        <authorList>
            <person name="Wang Y.-J."/>
            <person name="Tian T."/>
            <person name="Huang J.-P."/>
            <person name="Huang S.-X."/>
        </authorList>
    </citation>
    <scope>NUCLEOTIDE SEQUENCE [LARGE SCALE GENOMIC DNA]</scope>
    <source>
        <strain evidence="7">KIB-2018</strain>
        <tissue evidence="7">Leaf</tissue>
    </source>
</reference>
<dbReference type="Gene3D" id="1.10.10.60">
    <property type="entry name" value="Homeodomain-like"/>
    <property type="match status" value="2"/>
</dbReference>
<comment type="caution">
    <text evidence="7">The sequence shown here is derived from an EMBL/GenBank/DDBJ whole genome shotgun (WGS) entry which is preliminary data.</text>
</comment>
<dbReference type="PROSITE" id="PS50090">
    <property type="entry name" value="MYB_LIKE"/>
    <property type="match status" value="2"/>
</dbReference>
<evidence type="ECO:0000256" key="1">
    <source>
        <dbReference type="ARBA" id="ARBA00004123"/>
    </source>
</evidence>
<dbReference type="PANTHER" id="PTHR10641">
    <property type="entry name" value="MYB FAMILY TRANSCRIPTION FACTOR"/>
    <property type="match status" value="1"/>
</dbReference>
<evidence type="ECO:0000256" key="4">
    <source>
        <dbReference type="ARBA" id="ARBA00023242"/>
    </source>
</evidence>
<organism evidence="7 8">
    <name type="scientific">Erythroxylum novogranatense</name>
    <dbReference type="NCBI Taxonomy" id="1862640"/>
    <lineage>
        <taxon>Eukaryota</taxon>
        <taxon>Viridiplantae</taxon>
        <taxon>Streptophyta</taxon>
        <taxon>Embryophyta</taxon>
        <taxon>Tracheophyta</taxon>
        <taxon>Spermatophyta</taxon>
        <taxon>Magnoliopsida</taxon>
        <taxon>eudicotyledons</taxon>
        <taxon>Gunneridae</taxon>
        <taxon>Pentapetalae</taxon>
        <taxon>rosids</taxon>
        <taxon>fabids</taxon>
        <taxon>Malpighiales</taxon>
        <taxon>Erythroxylaceae</taxon>
        <taxon>Erythroxylum</taxon>
    </lineage>
</organism>
<keyword evidence="3" id="KW-0238">DNA-binding</keyword>
<dbReference type="CDD" id="cd00167">
    <property type="entry name" value="SANT"/>
    <property type="match status" value="2"/>
</dbReference>
<dbReference type="InterPro" id="IPR001005">
    <property type="entry name" value="SANT/Myb"/>
</dbReference>
<feature type="domain" description="HTH myb-type" evidence="6">
    <location>
        <begin position="9"/>
        <end position="61"/>
    </location>
</feature>
<evidence type="ECO:0000259" key="5">
    <source>
        <dbReference type="PROSITE" id="PS50090"/>
    </source>
</evidence>
<comment type="subcellular location">
    <subcellularLocation>
        <location evidence="1">Nucleus</location>
    </subcellularLocation>
</comment>
<feature type="domain" description="Myb-like" evidence="5">
    <location>
        <begin position="9"/>
        <end position="61"/>
    </location>
</feature>
<dbReference type="PANTHER" id="PTHR10641:SF1409">
    <property type="entry name" value="MYB FAMILY PROTEIN"/>
    <property type="match status" value="1"/>
</dbReference>
<evidence type="ECO:0000313" key="7">
    <source>
        <dbReference type="EMBL" id="KAJ8763728.1"/>
    </source>
</evidence>
<evidence type="ECO:0000256" key="3">
    <source>
        <dbReference type="ARBA" id="ARBA00023125"/>
    </source>
</evidence>
<dbReference type="GO" id="GO:0003677">
    <property type="term" value="F:DNA binding"/>
    <property type="evidence" value="ECO:0007669"/>
    <property type="project" value="UniProtKB-KW"/>
</dbReference>
<dbReference type="InterPro" id="IPR009057">
    <property type="entry name" value="Homeodomain-like_sf"/>
</dbReference>
<keyword evidence="4" id="KW-0539">Nucleus</keyword>
<dbReference type="PROSITE" id="PS51294">
    <property type="entry name" value="HTH_MYB"/>
    <property type="match status" value="2"/>
</dbReference>
<feature type="domain" description="HTH myb-type" evidence="6">
    <location>
        <begin position="62"/>
        <end position="116"/>
    </location>
</feature>
<dbReference type="InterPro" id="IPR015495">
    <property type="entry name" value="Myb_TF_plants"/>
</dbReference>
<evidence type="ECO:0000313" key="8">
    <source>
        <dbReference type="Proteomes" id="UP001159364"/>
    </source>
</evidence>
<dbReference type="EMBL" id="JAIWQS010000005">
    <property type="protein sequence ID" value="KAJ8763728.1"/>
    <property type="molecule type" value="Genomic_DNA"/>
</dbReference>
<dbReference type="AlphaFoldDB" id="A0AAV8TC81"/>
<feature type="domain" description="Myb-like" evidence="5">
    <location>
        <begin position="62"/>
        <end position="112"/>
    </location>
</feature>
<proteinExistence type="predicted"/>
<dbReference type="FunFam" id="1.10.10.60:FF:000001">
    <property type="entry name" value="MYB-related transcription factor"/>
    <property type="match status" value="1"/>
</dbReference>
<gene>
    <name evidence="7" type="ORF">K2173_003510</name>
</gene>
<name>A0AAV8TC81_9ROSI</name>
<evidence type="ECO:0000256" key="2">
    <source>
        <dbReference type="ARBA" id="ARBA00022737"/>
    </source>
</evidence>
<dbReference type="InterPro" id="IPR017930">
    <property type="entry name" value="Myb_dom"/>
</dbReference>
<dbReference type="Pfam" id="PF00249">
    <property type="entry name" value="Myb_DNA-binding"/>
    <property type="match status" value="2"/>
</dbReference>
<keyword evidence="8" id="KW-1185">Reference proteome</keyword>
<protein>
    <submittedName>
        <fullName evidence="7">Uncharacterized protein</fullName>
    </submittedName>
</protein>
<dbReference type="Proteomes" id="UP001159364">
    <property type="component" value="Linkage Group LG05"/>
</dbReference>
<keyword evidence="2" id="KW-0677">Repeat</keyword>
<accession>A0AAV8TC81</accession>
<dbReference type="SMART" id="SM00717">
    <property type="entry name" value="SANT"/>
    <property type="match status" value="2"/>
</dbReference>